<keyword evidence="5" id="KW-1185">Reference proteome</keyword>
<keyword evidence="2" id="KW-0560">Oxidoreductase</keyword>
<evidence type="ECO:0000256" key="1">
    <source>
        <dbReference type="ARBA" id="ARBA00022723"/>
    </source>
</evidence>
<dbReference type="EMBL" id="CP028519">
    <property type="protein sequence ID" value="AVY94641.1"/>
    <property type="molecule type" value="Genomic_DNA"/>
</dbReference>
<dbReference type="PANTHER" id="PTHR11771">
    <property type="entry name" value="LIPOXYGENASE"/>
    <property type="match status" value="1"/>
</dbReference>
<dbReference type="InterPro" id="IPR000907">
    <property type="entry name" value="LipOase"/>
</dbReference>
<feature type="domain" description="Lipoxygenase" evidence="3">
    <location>
        <begin position="149"/>
        <end position="621"/>
    </location>
</feature>
<dbReference type="KEGG" id="maer:DAI18_11790"/>
<evidence type="ECO:0000313" key="5">
    <source>
        <dbReference type="Proteomes" id="UP000244173"/>
    </source>
</evidence>
<organism evidence="4 5">
    <name type="scientific">Microvirgula aerodenitrificans</name>
    <dbReference type="NCBI Taxonomy" id="57480"/>
    <lineage>
        <taxon>Bacteria</taxon>
        <taxon>Pseudomonadati</taxon>
        <taxon>Pseudomonadota</taxon>
        <taxon>Betaproteobacteria</taxon>
        <taxon>Neisseriales</taxon>
        <taxon>Aquaspirillaceae</taxon>
        <taxon>Microvirgula</taxon>
    </lineage>
</organism>
<dbReference type="InterPro" id="IPR036226">
    <property type="entry name" value="LipOase_C_sf"/>
</dbReference>
<evidence type="ECO:0000259" key="3">
    <source>
        <dbReference type="PROSITE" id="PS51393"/>
    </source>
</evidence>
<sequence length="646" mass="69734">MTEKISAIQQYMNGLATGVSLPRIQGEERLTAAGSLTDYTFEYLKADLSYGPAEYPTSGVYGGVLPPWFNRLDTIPADWQWTSADLAASQKRGGQVVAEQASIEARVPGQSYTGTAAEQIRQRYTKGIWDEATFSQGYVDRLTQNWIADDAEFARQRLGGANPNVIARYVGTAATIAQWVQGAKGSKDAQALTRQLQAAVNANTLFVCDYQIALGNAVRQQLVRSGQWLTSPLVYFVVDGGKLLPVAIQLTPGAYIFTPGDDANSWLLAKLWVGNADAQWWFSGTHLYNTHTVVMQFGTAALNLLEQGQLPATHPILKLLQPHLKKVFNINNLVYSADGSGLYQSGQFCDQFLPTGRIGLYDIISSLFSSYSLDDASFPNQLKLRGIDQATLPVSFPYRDDGQVWWDAIENFVSEVVDASYASDAAVAQDQPLNAWMSKVSAAFNQPGGTARFTWQPTRAYLKQLATNLFFIGSIQHTAINNSMLPGLGFLPNAAFAMTAPPPVAPGVSDEQLLAALPDPKAVTDGHVAWPIQNQIAFVMNGTSEVDDLVAGDGSEASLQATYGYPAGSAQAQAVHNFHAAVWGSGPASVQSNIQSRQKARVNAYKEANPQAATVPNSVGYFYLTVSAPSAQSAELNSAAMSCIQI</sequence>
<dbReference type="RefSeq" id="WP_107889499.1">
    <property type="nucleotide sequence ID" value="NZ_CALFSO010000105.1"/>
</dbReference>
<dbReference type="OrthoDB" id="5912511at2"/>
<dbReference type="Proteomes" id="UP000244173">
    <property type="component" value="Chromosome"/>
</dbReference>
<keyword evidence="1" id="KW-0479">Metal-binding</keyword>
<evidence type="ECO:0000256" key="2">
    <source>
        <dbReference type="ARBA" id="ARBA00023002"/>
    </source>
</evidence>
<dbReference type="InterPro" id="IPR020834">
    <property type="entry name" value="LipOase_CS"/>
</dbReference>
<dbReference type="InterPro" id="IPR013819">
    <property type="entry name" value="LipOase_C"/>
</dbReference>
<dbReference type="PROSITE" id="PS00081">
    <property type="entry name" value="LIPOXYGENASE_2"/>
    <property type="match status" value="1"/>
</dbReference>
<dbReference type="STRING" id="1122240.GCA_000620105_03164"/>
<dbReference type="PROSITE" id="PS51393">
    <property type="entry name" value="LIPOXYGENASE_3"/>
    <property type="match status" value="1"/>
</dbReference>
<gene>
    <name evidence="4" type="ORF">DAI18_11790</name>
</gene>
<dbReference type="GO" id="GO:0016702">
    <property type="term" value="F:oxidoreductase activity, acting on single donors with incorporation of molecular oxygen, incorporation of two atoms of oxygen"/>
    <property type="evidence" value="ECO:0007669"/>
    <property type="project" value="InterPro"/>
</dbReference>
<dbReference type="GO" id="GO:0046872">
    <property type="term" value="F:metal ion binding"/>
    <property type="evidence" value="ECO:0007669"/>
    <property type="project" value="UniProtKB-KW"/>
</dbReference>
<evidence type="ECO:0000313" key="4">
    <source>
        <dbReference type="EMBL" id="AVY94641.1"/>
    </source>
</evidence>
<dbReference type="GO" id="GO:0034440">
    <property type="term" value="P:lipid oxidation"/>
    <property type="evidence" value="ECO:0007669"/>
    <property type="project" value="InterPro"/>
</dbReference>
<dbReference type="Gene3D" id="3.10.450.60">
    <property type="match status" value="1"/>
</dbReference>
<dbReference type="Pfam" id="PF00305">
    <property type="entry name" value="Lipoxygenase"/>
    <property type="match status" value="1"/>
</dbReference>
<dbReference type="AlphaFoldDB" id="A0A2S0PBA3"/>
<reference evidence="4 5" key="1">
    <citation type="submission" date="2018-04" db="EMBL/GenBank/DDBJ databases">
        <title>Denitrifier Microvirgula.</title>
        <authorList>
            <person name="Anderson E."/>
            <person name="Jang J."/>
            <person name="Ishii S."/>
        </authorList>
    </citation>
    <scope>NUCLEOTIDE SEQUENCE [LARGE SCALE GENOMIC DNA]</scope>
    <source>
        <strain evidence="4 5">BE2.4</strain>
    </source>
</reference>
<dbReference type="Gene3D" id="1.20.245.10">
    <property type="entry name" value="Lipoxygenase-1, Domain 5"/>
    <property type="match status" value="1"/>
</dbReference>
<name>A0A2S0PBA3_9NEIS</name>
<accession>A0A2S0PBA3</accession>
<proteinExistence type="predicted"/>
<dbReference type="SUPFAM" id="SSF48484">
    <property type="entry name" value="Lipoxigenase"/>
    <property type="match status" value="1"/>
</dbReference>
<protein>
    <recommendedName>
        <fullName evidence="3">Lipoxygenase domain-containing protein</fullName>
    </recommendedName>
</protein>